<dbReference type="Proteomes" id="UP001594351">
    <property type="component" value="Unassembled WGS sequence"/>
</dbReference>
<dbReference type="EMBL" id="JBHPBY010000492">
    <property type="protein sequence ID" value="MFC1853403.1"/>
    <property type="molecule type" value="Genomic_DNA"/>
</dbReference>
<dbReference type="Gene3D" id="2.60.40.10">
    <property type="entry name" value="Immunoglobulins"/>
    <property type="match status" value="2"/>
</dbReference>
<keyword evidence="7" id="KW-1185">Reference proteome</keyword>
<feature type="domain" description="OmpA-like" evidence="5">
    <location>
        <begin position="35"/>
        <end position="151"/>
    </location>
</feature>
<reference evidence="6 7" key="1">
    <citation type="submission" date="2024-09" db="EMBL/GenBank/DDBJ databases">
        <title>Laminarin stimulates single cell rates of sulfate reduction while oxygen inhibits transcriptomic activity in coastal marine sediment.</title>
        <authorList>
            <person name="Lindsay M."/>
            <person name="Orcutt B."/>
            <person name="Emerson D."/>
            <person name="Stepanauskas R."/>
            <person name="D'Angelo T."/>
        </authorList>
    </citation>
    <scope>NUCLEOTIDE SEQUENCE [LARGE SCALE GENOMIC DNA]</scope>
    <source>
        <strain evidence="6">SAG AM-311-K15</strain>
    </source>
</reference>
<comment type="subcellular location">
    <subcellularLocation>
        <location evidence="1">Cell outer membrane</location>
    </subcellularLocation>
</comment>
<dbReference type="Pfam" id="PF04773">
    <property type="entry name" value="FecR"/>
    <property type="match status" value="1"/>
</dbReference>
<organism evidence="6 7">
    <name type="scientific">candidate division CSSED10-310 bacterium</name>
    <dbReference type="NCBI Taxonomy" id="2855610"/>
    <lineage>
        <taxon>Bacteria</taxon>
        <taxon>Bacteria division CSSED10-310</taxon>
    </lineage>
</organism>
<dbReference type="Pfam" id="PF00691">
    <property type="entry name" value="OmpA"/>
    <property type="match status" value="1"/>
</dbReference>
<keyword evidence="2 4" id="KW-0472">Membrane</keyword>
<evidence type="ECO:0000259" key="5">
    <source>
        <dbReference type="PROSITE" id="PS51123"/>
    </source>
</evidence>
<dbReference type="PANTHER" id="PTHR30329:SF21">
    <property type="entry name" value="LIPOPROTEIN YIAD-RELATED"/>
    <property type="match status" value="1"/>
</dbReference>
<evidence type="ECO:0000256" key="1">
    <source>
        <dbReference type="ARBA" id="ARBA00004442"/>
    </source>
</evidence>
<dbReference type="InterPro" id="IPR013783">
    <property type="entry name" value="Ig-like_fold"/>
</dbReference>
<dbReference type="PROSITE" id="PS51123">
    <property type="entry name" value="OMPA_2"/>
    <property type="match status" value="1"/>
</dbReference>
<evidence type="ECO:0000256" key="4">
    <source>
        <dbReference type="PROSITE-ProRule" id="PRU00473"/>
    </source>
</evidence>
<proteinExistence type="predicted"/>
<dbReference type="PANTHER" id="PTHR30329">
    <property type="entry name" value="STATOR ELEMENT OF FLAGELLAR MOTOR COMPLEX"/>
    <property type="match status" value="1"/>
</dbReference>
<gene>
    <name evidence="6" type="ORF">ACFL27_24670</name>
</gene>
<dbReference type="InterPro" id="IPR006860">
    <property type="entry name" value="FecR"/>
</dbReference>
<dbReference type="InterPro" id="IPR006665">
    <property type="entry name" value="OmpA-like"/>
</dbReference>
<evidence type="ECO:0000313" key="7">
    <source>
        <dbReference type="Proteomes" id="UP001594351"/>
    </source>
</evidence>
<dbReference type="InterPro" id="IPR050330">
    <property type="entry name" value="Bact_OuterMem_StrucFunc"/>
</dbReference>
<evidence type="ECO:0000256" key="2">
    <source>
        <dbReference type="ARBA" id="ARBA00023136"/>
    </source>
</evidence>
<protein>
    <submittedName>
        <fullName evidence="6">OmpA family protein</fullName>
    </submittedName>
</protein>
<dbReference type="SUPFAM" id="SSF103088">
    <property type="entry name" value="OmpA-like"/>
    <property type="match status" value="1"/>
</dbReference>
<dbReference type="CDD" id="cd07185">
    <property type="entry name" value="OmpA_C-like"/>
    <property type="match status" value="1"/>
</dbReference>
<dbReference type="InterPro" id="IPR036737">
    <property type="entry name" value="OmpA-like_sf"/>
</dbReference>
<keyword evidence="3" id="KW-0998">Cell outer membrane</keyword>
<comment type="caution">
    <text evidence="6">The sequence shown here is derived from an EMBL/GenBank/DDBJ whole genome shotgun (WGS) entry which is preliminary data.</text>
</comment>
<name>A0ABV6Z4N2_UNCC1</name>
<evidence type="ECO:0000256" key="3">
    <source>
        <dbReference type="ARBA" id="ARBA00023237"/>
    </source>
</evidence>
<accession>A0ABV6Z4N2</accession>
<dbReference type="InterPro" id="IPR006664">
    <property type="entry name" value="OMP_bac"/>
</dbReference>
<dbReference type="PRINTS" id="PR01021">
    <property type="entry name" value="OMPADOMAIN"/>
</dbReference>
<dbReference type="Gene3D" id="3.30.1330.60">
    <property type="entry name" value="OmpA-like domain"/>
    <property type="match status" value="1"/>
</dbReference>
<sequence>MRKIPFFVMLLLGILPAFEGVYGEEEKMDFEKLLLGKKVILSFGLYQSGATDVSQQYVKYLNGLGKFLQENRELVIEIGGHTDNTGTTEVNVTISQKRAREVQEYIMHSFGILSYRLEVKGYASEFPIADNLTAEGRARNRRIEITPLKHIDPDGRVTYIRHDVFSKAVSEPDFKNAHLNEGLFHMDRVLTRQKSHASVTFMDQSKIALAPKSLMVMYARNVEQKPVSRKTNVELLTGGLRTKLKKLRGDFQVETPSSQINADSVEIQVDVDPSLLSAISVYDGLTKVSAVGVTVAVPKGYGTTVQLGQEPAPPEPLPPPAQLLEPLEATLMLPPTADTTDVEFMWIQVEKKYKLQIATTSEFDEILQEEYSTESKIILPFGLGTYHWRLAAKSESGLEGFAAQSSFTITEYREPADLPWELALVAVGVGAEGEEESAGTIIEGDVVRTIEDTYPIAGKTAPGTQITVNDEVYQLGADGTFECKVSLNEGWNDINIKAHHPDYKEHSFHFVVIYRNLWGTAPYIIFKVFHAVATEEYVNNACFQIGTNLALGPFFEGELSAGVTELGWDETTGDYGRNIWAIPVSGELHLMLRKKFNTPYLSLGLTGYFAFPRRLSDDSIETEFFLSPELGIGYAFPTISMPFKMEVKYACFPENKPFNSDVVHGFLFNFKVRL</sequence>
<evidence type="ECO:0000313" key="6">
    <source>
        <dbReference type="EMBL" id="MFC1853403.1"/>
    </source>
</evidence>